<keyword evidence="5" id="KW-1185">Reference proteome</keyword>
<dbReference type="Pfam" id="PF04773">
    <property type="entry name" value="FecR"/>
    <property type="match status" value="1"/>
</dbReference>
<evidence type="ECO:0000259" key="2">
    <source>
        <dbReference type="Pfam" id="PF04773"/>
    </source>
</evidence>
<comment type="caution">
    <text evidence="4">The sequence shown here is derived from an EMBL/GenBank/DDBJ whole genome shotgun (WGS) entry which is preliminary data.</text>
</comment>
<keyword evidence="1" id="KW-0472">Membrane</keyword>
<reference evidence="4 5" key="1">
    <citation type="submission" date="2018-09" db="EMBL/GenBank/DDBJ databases">
        <title>Genomic Encyclopedia of Archaeal and Bacterial Type Strains, Phase II (KMG-II): from individual species to whole genera.</title>
        <authorList>
            <person name="Goeker M."/>
        </authorList>
    </citation>
    <scope>NUCLEOTIDE SEQUENCE [LARGE SCALE GENOMIC DNA]</scope>
    <source>
        <strain evidence="4 5">DSM 27148</strain>
    </source>
</reference>
<dbReference type="Proteomes" id="UP000283387">
    <property type="component" value="Unassembled WGS sequence"/>
</dbReference>
<dbReference type="Gene3D" id="3.55.50.30">
    <property type="match status" value="1"/>
</dbReference>
<sequence length="390" mass="43742">MKTKREIQQLAYKWKNNTISPHEREELEDWYNQNPQKAIEWTKDLDSDALRERLLGNIISTNRKNDVTKKAKKSLIGVYKYASAAAVLIIALGLWFLLDNRKSIPDSQVVTEAVIDIPPGRQAATLILGNGMKVELDTMSSGGVLAQSNVLISKAGTTINYQVTDAMPPEKGLVDFNTIYTNRGNQFQLTLVDGTKVWLNSESSITYPARFDGVIRKVELTGEAFFEVAKNPNQPFVVTARGVDVKVLGTHFNISAYNDDQFIKTTLVEGSVQVYNQAHSVRIIPGEQASIGNLQSEIKVSQVDVNQVLAWQQGFFEFTNATLPEIVKQISRWYDVDIRVEEGVLDKRFGGRISNRLSLTRLLDLLGGSGIYYEKNDSVLVIKRVRKETL</sequence>
<protein>
    <submittedName>
        <fullName evidence="4">FecR family protein</fullName>
    </submittedName>
</protein>
<dbReference type="AlphaFoldDB" id="A0A419W5V7"/>
<feature type="domain" description="FecR protein" evidence="2">
    <location>
        <begin position="178"/>
        <end position="273"/>
    </location>
</feature>
<organism evidence="4 5">
    <name type="scientific">Mangrovibacterium diazotrophicum</name>
    <dbReference type="NCBI Taxonomy" id="1261403"/>
    <lineage>
        <taxon>Bacteria</taxon>
        <taxon>Pseudomonadati</taxon>
        <taxon>Bacteroidota</taxon>
        <taxon>Bacteroidia</taxon>
        <taxon>Marinilabiliales</taxon>
        <taxon>Prolixibacteraceae</taxon>
        <taxon>Mangrovibacterium</taxon>
    </lineage>
</organism>
<dbReference type="FunFam" id="2.60.120.1440:FF:000001">
    <property type="entry name" value="Putative anti-sigma factor"/>
    <property type="match status" value="1"/>
</dbReference>
<accession>A0A419W5V7</accession>
<dbReference type="PANTHER" id="PTHR30273:SF2">
    <property type="entry name" value="PROTEIN FECR"/>
    <property type="match status" value="1"/>
</dbReference>
<dbReference type="InterPro" id="IPR006860">
    <property type="entry name" value="FecR"/>
</dbReference>
<feature type="transmembrane region" description="Helical" evidence="1">
    <location>
        <begin position="78"/>
        <end position="98"/>
    </location>
</feature>
<dbReference type="GO" id="GO:0016989">
    <property type="term" value="F:sigma factor antagonist activity"/>
    <property type="evidence" value="ECO:0007669"/>
    <property type="project" value="TreeGrafter"/>
</dbReference>
<evidence type="ECO:0000259" key="3">
    <source>
        <dbReference type="Pfam" id="PF16344"/>
    </source>
</evidence>
<dbReference type="Pfam" id="PF16344">
    <property type="entry name" value="FecR_C"/>
    <property type="match status" value="1"/>
</dbReference>
<evidence type="ECO:0000313" key="5">
    <source>
        <dbReference type="Proteomes" id="UP000283387"/>
    </source>
</evidence>
<feature type="domain" description="Protein FecR C-terminal" evidence="3">
    <location>
        <begin position="316"/>
        <end position="380"/>
    </location>
</feature>
<evidence type="ECO:0000256" key="1">
    <source>
        <dbReference type="SAM" id="Phobius"/>
    </source>
</evidence>
<dbReference type="RefSeq" id="WP_170154468.1">
    <property type="nucleotide sequence ID" value="NZ_RAPN01000001.1"/>
</dbReference>
<gene>
    <name evidence="4" type="ORF">BC643_1176</name>
</gene>
<dbReference type="InterPro" id="IPR012373">
    <property type="entry name" value="Ferrdict_sens_TM"/>
</dbReference>
<dbReference type="InterPro" id="IPR032508">
    <property type="entry name" value="FecR_C"/>
</dbReference>
<dbReference type="PANTHER" id="PTHR30273">
    <property type="entry name" value="PERIPLASMIC SIGNAL SENSOR AND SIGMA FACTOR ACTIVATOR FECR-RELATED"/>
    <property type="match status" value="1"/>
</dbReference>
<dbReference type="EMBL" id="RAPN01000001">
    <property type="protein sequence ID" value="RKD90832.1"/>
    <property type="molecule type" value="Genomic_DNA"/>
</dbReference>
<keyword evidence="1" id="KW-1133">Transmembrane helix</keyword>
<proteinExistence type="predicted"/>
<name>A0A419W5V7_9BACT</name>
<evidence type="ECO:0000313" key="4">
    <source>
        <dbReference type="EMBL" id="RKD90832.1"/>
    </source>
</evidence>
<keyword evidence="1" id="KW-0812">Transmembrane</keyword>
<dbReference type="Gene3D" id="2.60.120.1440">
    <property type="match status" value="1"/>
</dbReference>